<dbReference type="Proteomes" id="UP000252631">
    <property type="component" value="Unassembled WGS sequence"/>
</dbReference>
<comment type="function">
    <text evidence="5">Catalyzes the ATP-dependent conversion of 5-aminoimidazole ribonucleotide (AIR) and HCO(3)(-) to N5-carboxyaminoimidazole ribonucleotide (N5-CAIR).</text>
</comment>
<dbReference type="EMBL" id="QRDT01000005">
    <property type="protein sequence ID" value="RED37924.1"/>
    <property type="molecule type" value="Genomic_DNA"/>
</dbReference>
<dbReference type="Pfam" id="PF02222">
    <property type="entry name" value="ATP-grasp"/>
    <property type="match status" value="1"/>
</dbReference>
<comment type="pathway">
    <text evidence="5 6">Purine metabolism; IMP biosynthesis via de novo pathway; 5-amino-1-(5-phospho-D-ribosyl)imidazole-4-carboxylate from 5-amino-1-(5-phospho-D-ribosyl)imidazole (N5-CAIR route): step 1/2.</text>
</comment>
<dbReference type="GO" id="GO:0004638">
    <property type="term" value="F:phosphoribosylaminoimidazole carboxylase activity"/>
    <property type="evidence" value="ECO:0007669"/>
    <property type="project" value="InterPro"/>
</dbReference>
<organism evidence="9 10">
    <name type="scientific">Rhodopseudomonas pentothenatexigens</name>
    <dbReference type="NCBI Taxonomy" id="999699"/>
    <lineage>
        <taxon>Bacteria</taxon>
        <taxon>Pseudomonadati</taxon>
        <taxon>Pseudomonadota</taxon>
        <taxon>Alphaproteobacteria</taxon>
        <taxon>Hyphomicrobiales</taxon>
        <taxon>Nitrobacteraceae</taxon>
        <taxon>Rhodopseudomonas</taxon>
    </lineage>
</organism>
<evidence type="ECO:0000256" key="3">
    <source>
        <dbReference type="ARBA" id="ARBA00022755"/>
    </source>
</evidence>
<feature type="binding site" evidence="5">
    <location>
        <position position="151"/>
    </location>
    <ligand>
        <name>ATP</name>
        <dbReference type="ChEBI" id="CHEBI:30616"/>
    </ligand>
</feature>
<dbReference type="InterPro" id="IPR054350">
    <property type="entry name" value="PurT/PurK_preATP-grasp"/>
</dbReference>
<dbReference type="SUPFAM" id="SSF51246">
    <property type="entry name" value="Rudiment single hybrid motif"/>
    <property type="match status" value="1"/>
</dbReference>
<feature type="domain" description="ATP-grasp" evidence="7">
    <location>
        <begin position="115"/>
        <end position="304"/>
    </location>
</feature>
<dbReference type="NCBIfam" id="NF004676">
    <property type="entry name" value="PRK06019.1-2"/>
    <property type="match status" value="1"/>
</dbReference>
<feature type="binding site" evidence="5">
    <location>
        <begin position="274"/>
        <end position="275"/>
    </location>
    <ligand>
        <name>ATP</name>
        <dbReference type="ChEBI" id="CHEBI:30616"/>
    </ligand>
</feature>
<evidence type="ECO:0000256" key="6">
    <source>
        <dbReference type="RuleBase" id="RU361200"/>
    </source>
</evidence>
<dbReference type="EC" id="6.3.4.18" evidence="5 6"/>
<evidence type="ECO:0000256" key="2">
    <source>
        <dbReference type="ARBA" id="ARBA00022741"/>
    </source>
</evidence>
<evidence type="ECO:0000259" key="7">
    <source>
        <dbReference type="PROSITE" id="PS50975"/>
    </source>
</evidence>
<reference evidence="8 11" key="2">
    <citation type="submission" date="2018-07" db="EMBL/GenBank/DDBJ databases">
        <title>Genomic Encyclopedia of Archaeal and Bacterial Type Strains, Phase II (KMG-II): from individual species to whole genera.</title>
        <authorList>
            <person name="Goeker M."/>
        </authorList>
    </citation>
    <scope>NUCLEOTIDE SEQUENCE [LARGE SCALE GENOMIC DNA]</scope>
    <source>
        <strain evidence="8 11">JA575</strain>
    </source>
</reference>
<comment type="function">
    <text evidence="6">Catalyzes the ATP-dependent conversion of 5-aminoimidazole ribonucleotide (AIR) and HCO(3)- to N5-carboxyaminoimidazole ribonucleotide (N5-CAIR).</text>
</comment>
<dbReference type="OrthoDB" id="9804625at2"/>
<dbReference type="GO" id="GO:0034028">
    <property type="term" value="F:5-(carboxyamino)imidazole ribonucleotide synthase activity"/>
    <property type="evidence" value="ECO:0007669"/>
    <property type="project" value="UniProtKB-UniRule"/>
</dbReference>
<dbReference type="GO" id="GO:0005524">
    <property type="term" value="F:ATP binding"/>
    <property type="evidence" value="ECO:0007669"/>
    <property type="project" value="UniProtKB-UniRule"/>
</dbReference>
<name>A0A336JPG7_9BRAD</name>
<keyword evidence="2 5" id="KW-0547">Nucleotide-binding</keyword>
<dbReference type="NCBIfam" id="NF004679">
    <property type="entry name" value="PRK06019.1-5"/>
    <property type="match status" value="1"/>
</dbReference>
<dbReference type="InterPro" id="IPR016185">
    <property type="entry name" value="PreATP-grasp_dom_sf"/>
</dbReference>
<evidence type="ECO:0000313" key="9">
    <source>
        <dbReference type="EMBL" id="SSW89949.1"/>
    </source>
</evidence>
<accession>A0A336JPG7</accession>
<dbReference type="Pfam" id="PF17769">
    <property type="entry name" value="PurK_C"/>
    <property type="match status" value="1"/>
</dbReference>
<dbReference type="SUPFAM" id="SSF56059">
    <property type="entry name" value="Glutathione synthetase ATP-binding domain-like"/>
    <property type="match status" value="1"/>
</dbReference>
<feature type="binding site" evidence="5">
    <location>
        <begin position="186"/>
        <end position="189"/>
    </location>
    <ligand>
        <name>ATP</name>
        <dbReference type="ChEBI" id="CHEBI:30616"/>
    </ligand>
</feature>
<dbReference type="InterPro" id="IPR040686">
    <property type="entry name" value="PurK_C"/>
</dbReference>
<dbReference type="FunFam" id="3.40.50.20:FF:000016">
    <property type="entry name" value="N5-carboxyaminoimidazole ribonucleotide synthase"/>
    <property type="match status" value="1"/>
</dbReference>
<comment type="similarity">
    <text evidence="5 6">Belongs to the PurK/PurT family.</text>
</comment>
<dbReference type="Proteomes" id="UP000256343">
    <property type="component" value="Unassembled WGS sequence"/>
</dbReference>
<protein>
    <recommendedName>
        <fullName evidence="5 6">N5-carboxyaminoimidazole ribonucleotide synthase</fullName>
        <shortName evidence="5 6">N5-CAIR synthase</shortName>
        <ecNumber evidence="5 6">6.3.4.18</ecNumber>
    </recommendedName>
    <alternativeName>
        <fullName evidence="5 6">5-(carboxyamino)imidazole ribonucleotide synthetase</fullName>
    </alternativeName>
</protein>
<dbReference type="PANTHER" id="PTHR11609:SF5">
    <property type="entry name" value="PHOSPHORIBOSYLAMINOIMIDAZOLE CARBOXYLASE"/>
    <property type="match status" value="1"/>
</dbReference>
<dbReference type="AlphaFoldDB" id="A0A336JPG7"/>
<proteinExistence type="inferred from homology"/>
<feature type="binding site" evidence="5">
    <location>
        <begin position="156"/>
        <end position="162"/>
    </location>
    <ligand>
        <name>ATP</name>
        <dbReference type="ChEBI" id="CHEBI:30616"/>
    </ligand>
</feature>
<dbReference type="Gene3D" id="3.40.50.20">
    <property type="match status" value="1"/>
</dbReference>
<dbReference type="NCBIfam" id="NF004675">
    <property type="entry name" value="PRK06019.1-1"/>
    <property type="match status" value="1"/>
</dbReference>
<dbReference type="EMBL" id="UFQQ01000005">
    <property type="protein sequence ID" value="SSW89949.1"/>
    <property type="molecule type" value="Genomic_DNA"/>
</dbReference>
<dbReference type="GO" id="GO:0005829">
    <property type="term" value="C:cytosol"/>
    <property type="evidence" value="ECO:0007669"/>
    <property type="project" value="TreeGrafter"/>
</dbReference>
<keyword evidence="1 5" id="KW-0436">Ligase</keyword>
<comment type="catalytic activity">
    <reaction evidence="5 6">
        <text>5-amino-1-(5-phospho-beta-D-ribosyl)imidazole + hydrogencarbonate + ATP = 5-carboxyamino-1-(5-phospho-D-ribosyl)imidazole + ADP + phosphate + 2 H(+)</text>
        <dbReference type="Rhea" id="RHEA:19317"/>
        <dbReference type="ChEBI" id="CHEBI:15378"/>
        <dbReference type="ChEBI" id="CHEBI:17544"/>
        <dbReference type="ChEBI" id="CHEBI:30616"/>
        <dbReference type="ChEBI" id="CHEBI:43474"/>
        <dbReference type="ChEBI" id="CHEBI:58730"/>
        <dbReference type="ChEBI" id="CHEBI:137981"/>
        <dbReference type="ChEBI" id="CHEBI:456216"/>
        <dbReference type="EC" id="6.3.4.18"/>
    </reaction>
</comment>
<dbReference type="Gene3D" id="3.30.470.20">
    <property type="entry name" value="ATP-grasp fold, B domain"/>
    <property type="match status" value="1"/>
</dbReference>
<dbReference type="Pfam" id="PF22660">
    <property type="entry name" value="RS_preATP-grasp-like"/>
    <property type="match status" value="1"/>
</dbReference>
<feature type="binding site" evidence="5">
    <location>
        <position position="111"/>
    </location>
    <ligand>
        <name>ATP</name>
        <dbReference type="ChEBI" id="CHEBI:30616"/>
    </ligand>
</feature>
<comment type="subunit">
    <text evidence="5 6">Homodimer.</text>
</comment>
<dbReference type="UniPathway" id="UPA00074">
    <property type="reaction ID" value="UER00942"/>
</dbReference>
<evidence type="ECO:0000256" key="4">
    <source>
        <dbReference type="ARBA" id="ARBA00022840"/>
    </source>
</evidence>
<keyword evidence="4 5" id="KW-0067">ATP-binding</keyword>
<dbReference type="HAMAP" id="MF_01928">
    <property type="entry name" value="PurK"/>
    <property type="match status" value="1"/>
</dbReference>
<dbReference type="PROSITE" id="PS50975">
    <property type="entry name" value="ATP_GRASP"/>
    <property type="match status" value="1"/>
</dbReference>
<sequence>MSASRREPLKPGDTIGILGGGQLGRMLALAAARLGLKCQVFSPDPDSPAFDVVQNATCAEYADVEALEAFASEVDVITYEFENVPASAALVLAARKPVLPDHTILETTQDRLAEKDFVTRLGIGTAGYADVTSPQTLRDAVARLGLPAVLKTRRFGYDGKGQMMLRPGDDPEAAWASLETRAAILEAFVPFEREISVIAARGADGQVVSYDVTENEHSDHILKISKAPAAIPDAVADEARRIAKTIADALGYVGVLGVEMFVVPGADGPQVLVNEIAPRVHNSGHWTLDGASVSQFEQHIRAIAGWPLAEPLRHGTVTMTNLIGDDVHDYAGWLTVPGATVHLYGKRLAMPGRKMGHVTVVDPGKP</sequence>
<dbReference type="InterPro" id="IPR013815">
    <property type="entry name" value="ATP_grasp_subdomain_1"/>
</dbReference>
<evidence type="ECO:0000313" key="10">
    <source>
        <dbReference type="Proteomes" id="UP000252631"/>
    </source>
</evidence>
<evidence type="ECO:0000313" key="11">
    <source>
        <dbReference type="Proteomes" id="UP000256343"/>
    </source>
</evidence>
<dbReference type="GO" id="GO:0046872">
    <property type="term" value="F:metal ion binding"/>
    <property type="evidence" value="ECO:0007669"/>
    <property type="project" value="InterPro"/>
</dbReference>
<feature type="binding site" evidence="5">
    <location>
        <position position="194"/>
    </location>
    <ligand>
        <name>ATP</name>
        <dbReference type="ChEBI" id="CHEBI:30616"/>
    </ligand>
</feature>
<keyword evidence="3 5" id="KW-0658">Purine biosynthesis</keyword>
<dbReference type="SUPFAM" id="SSF52440">
    <property type="entry name" value="PreATP-grasp domain"/>
    <property type="match status" value="1"/>
</dbReference>
<dbReference type="InterPro" id="IPR011761">
    <property type="entry name" value="ATP-grasp"/>
</dbReference>
<reference evidence="9 10" key="1">
    <citation type="submission" date="2017-08" db="EMBL/GenBank/DDBJ databases">
        <authorList>
            <person name="de Groot N.N."/>
        </authorList>
    </citation>
    <scope>NUCLEOTIDE SEQUENCE [LARGE SCALE GENOMIC DNA]</scope>
    <source>
        <strain evidence="9 10">JA575</strain>
    </source>
</reference>
<keyword evidence="11" id="KW-1185">Reference proteome</keyword>
<dbReference type="RefSeq" id="WP_114357079.1">
    <property type="nucleotide sequence ID" value="NZ_QRDT01000005.1"/>
</dbReference>
<dbReference type="NCBIfam" id="TIGR01161">
    <property type="entry name" value="purK"/>
    <property type="match status" value="1"/>
</dbReference>
<evidence type="ECO:0000256" key="1">
    <source>
        <dbReference type="ARBA" id="ARBA00022598"/>
    </source>
</evidence>
<dbReference type="InterPro" id="IPR003135">
    <property type="entry name" value="ATP-grasp_carboxylate-amine"/>
</dbReference>
<dbReference type="Gene3D" id="3.30.1490.20">
    <property type="entry name" value="ATP-grasp fold, A domain"/>
    <property type="match status" value="1"/>
</dbReference>
<dbReference type="GO" id="GO:0006189">
    <property type="term" value="P:'de novo' IMP biosynthetic process"/>
    <property type="evidence" value="ECO:0007669"/>
    <property type="project" value="UniProtKB-UniRule"/>
</dbReference>
<dbReference type="FunFam" id="3.30.1490.20:FF:000015">
    <property type="entry name" value="N5-carboxyaminoimidazole ribonucleotide synthase"/>
    <property type="match status" value="1"/>
</dbReference>
<dbReference type="PANTHER" id="PTHR11609">
    <property type="entry name" value="PURINE BIOSYNTHESIS PROTEIN 6/7, PUR6/7"/>
    <property type="match status" value="1"/>
</dbReference>
<dbReference type="FunFam" id="3.30.470.20:FF:000029">
    <property type="entry name" value="N5-carboxyaminoimidazole ribonucleotide synthase"/>
    <property type="match status" value="1"/>
</dbReference>
<dbReference type="InterPro" id="IPR011054">
    <property type="entry name" value="Rudment_hybrid_motif"/>
</dbReference>
<evidence type="ECO:0000256" key="5">
    <source>
        <dbReference type="HAMAP-Rule" id="MF_01928"/>
    </source>
</evidence>
<feature type="binding site" evidence="5">
    <location>
        <position position="217"/>
    </location>
    <ligand>
        <name>ATP</name>
        <dbReference type="ChEBI" id="CHEBI:30616"/>
    </ligand>
</feature>
<gene>
    <name evidence="5 6" type="primary">purK</name>
    <name evidence="8" type="ORF">BJ125_1052</name>
    <name evidence="9" type="ORF">SAMN05892882_1052</name>
</gene>
<evidence type="ECO:0000313" key="8">
    <source>
        <dbReference type="EMBL" id="RED37924.1"/>
    </source>
</evidence>
<dbReference type="InterPro" id="IPR005875">
    <property type="entry name" value="PurK"/>
</dbReference>